<gene>
    <name evidence="5" type="ORF">KK103_02935</name>
</gene>
<dbReference type="SMART" id="SM00342">
    <property type="entry name" value="HTH_ARAC"/>
    <property type="match status" value="1"/>
</dbReference>
<dbReference type="PROSITE" id="PS01124">
    <property type="entry name" value="HTH_ARAC_FAMILY_2"/>
    <property type="match status" value="1"/>
</dbReference>
<organism evidence="5 6">
    <name type="scientific">Curtobacterium flaccumfaciens pv. flaccumfaciens</name>
    <dbReference type="NCBI Taxonomy" id="138532"/>
    <lineage>
        <taxon>Bacteria</taxon>
        <taxon>Bacillati</taxon>
        <taxon>Actinomycetota</taxon>
        <taxon>Actinomycetes</taxon>
        <taxon>Micrococcales</taxon>
        <taxon>Microbacteriaceae</taxon>
        <taxon>Curtobacterium</taxon>
    </lineage>
</organism>
<proteinExistence type="predicted"/>
<dbReference type="SUPFAM" id="SSF46689">
    <property type="entry name" value="Homeodomain-like"/>
    <property type="match status" value="2"/>
</dbReference>
<dbReference type="GO" id="GO:0043565">
    <property type="term" value="F:sequence-specific DNA binding"/>
    <property type="evidence" value="ECO:0007669"/>
    <property type="project" value="InterPro"/>
</dbReference>
<keyword evidence="2" id="KW-0238">DNA-binding</keyword>
<dbReference type="Proteomes" id="UP000709437">
    <property type="component" value="Unassembled WGS sequence"/>
</dbReference>
<name>A0A9Q2W292_9MICO</name>
<evidence type="ECO:0000256" key="1">
    <source>
        <dbReference type="ARBA" id="ARBA00023015"/>
    </source>
</evidence>
<keyword evidence="3" id="KW-0804">Transcription</keyword>
<comment type="caution">
    <text evidence="5">The sequence shown here is derived from an EMBL/GenBank/DDBJ whole genome shotgun (WGS) entry which is preliminary data.</text>
</comment>
<dbReference type="InterPro" id="IPR018062">
    <property type="entry name" value="HTH_AraC-typ_CS"/>
</dbReference>
<accession>A0A9Q2W292</accession>
<dbReference type="AlphaFoldDB" id="A0A9Q2W292"/>
<dbReference type="PANTHER" id="PTHR46796">
    <property type="entry name" value="HTH-TYPE TRANSCRIPTIONAL ACTIVATOR RHAS-RELATED"/>
    <property type="match status" value="1"/>
</dbReference>
<reference evidence="5" key="1">
    <citation type="submission" date="2021-05" db="EMBL/GenBank/DDBJ databases">
        <title>Whole genome sequence of Curtobacterium flaccumfaciens pv. flaccumfaciens strain CFBP 3417.</title>
        <authorList>
            <person name="Osdaghi E."/>
            <person name="Taghouti G."/>
            <person name="Portier P."/>
            <person name="Fazliarab A."/>
            <person name="Taghavi S.M."/>
            <person name="Briand M."/>
            <person name="Le-Saux M."/>
            <person name="Jacques M.-A."/>
        </authorList>
    </citation>
    <scope>NUCLEOTIDE SEQUENCE</scope>
    <source>
        <strain evidence="5">CFBP 3417</strain>
    </source>
</reference>
<dbReference type="Gene3D" id="1.10.10.60">
    <property type="entry name" value="Homeodomain-like"/>
    <property type="match status" value="1"/>
</dbReference>
<evidence type="ECO:0000313" key="5">
    <source>
        <dbReference type="EMBL" id="MBT1540703.1"/>
    </source>
</evidence>
<evidence type="ECO:0000256" key="2">
    <source>
        <dbReference type="ARBA" id="ARBA00023125"/>
    </source>
</evidence>
<evidence type="ECO:0000259" key="4">
    <source>
        <dbReference type="PROSITE" id="PS01124"/>
    </source>
</evidence>
<feature type="domain" description="HTH araC/xylS-type" evidence="4">
    <location>
        <begin position="212"/>
        <end position="311"/>
    </location>
</feature>
<protein>
    <submittedName>
        <fullName evidence="5">AraC family transcriptional regulator</fullName>
    </submittedName>
</protein>
<dbReference type="InterPro" id="IPR050204">
    <property type="entry name" value="AraC_XylS_family_regulators"/>
</dbReference>
<dbReference type="Pfam" id="PF12833">
    <property type="entry name" value="HTH_18"/>
    <property type="match status" value="1"/>
</dbReference>
<dbReference type="InterPro" id="IPR009057">
    <property type="entry name" value="Homeodomain-like_sf"/>
</dbReference>
<dbReference type="PANTHER" id="PTHR46796:SF12">
    <property type="entry name" value="HTH-TYPE DNA-BINDING TRANSCRIPTIONAL ACTIVATOR EUTR"/>
    <property type="match status" value="1"/>
</dbReference>
<dbReference type="RefSeq" id="WP_214562141.1">
    <property type="nucleotide sequence ID" value="NZ_JAHEWX010000002.1"/>
</dbReference>
<dbReference type="InterPro" id="IPR018060">
    <property type="entry name" value="HTH_AraC"/>
</dbReference>
<dbReference type="GO" id="GO:0003700">
    <property type="term" value="F:DNA-binding transcription factor activity"/>
    <property type="evidence" value="ECO:0007669"/>
    <property type="project" value="InterPro"/>
</dbReference>
<sequence length="318" mass="35214">MPETMHRLLREIQTVEPSVAAEALARTHTMHDLSVEPTDAEFVFEERIRGTSLLSLESTRCTGDLRGAIEPGSEMMIVWMKSGVAQLDGEPVQIGRPMLFRQGPQRFRWIDCNKDVLRIDRAIVEQVAAERGDWAPGPLEFRPRHVPEGAPLAAWWLMVRSVAQEVLAGPETVPVERERELARFAAGGLLTAIPHWPVGQHEPVVAATARFARAETFLLEHATEPISVDDVAEAAGLSVRGVQAAFQRHHGITPTMYLRRIRLLLAREQLESGDGRSVAEIARATGFAHLGRFAGSYREEFGELPRQTASTARDGARA</sequence>
<evidence type="ECO:0000256" key="3">
    <source>
        <dbReference type="ARBA" id="ARBA00023163"/>
    </source>
</evidence>
<dbReference type="EMBL" id="JAHEWX010000002">
    <property type="protein sequence ID" value="MBT1540703.1"/>
    <property type="molecule type" value="Genomic_DNA"/>
</dbReference>
<keyword evidence="1" id="KW-0805">Transcription regulation</keyword>
<dbReference type="PROSITE" id="PS00041">
    <property type="entry name" value="HTH_ARAC_FAMILY_1"/>
    <property type="match status" value="1"/>
</dbReference>
<evidence type="ECO:0000313" key="6">
    <source>
        <dbReference type="Proteomes" id="UP000709437"/>
    </source>
</evidence>